<dbReference type="Proteomes" id="UP000887572">
    <property type="component" value="Unplaced"/>
</dbReference>
<dbReference type="AlphaFoldDB" id="A0A914H793"/>
<reference evidence="2" key="1">
    <citation type="submission" date="2022-11" db="UniProtKB">
        <authorList>
            <consortium name="WormBaseParasite"/>
        </authorList>
    </citation>
    <scope>IDENTIFICATION</scope>
</reference>
<protein>
    <submittedName>
        <fullName evidence="2">Uncharacterized protein</fullName>
    </submittedName>
</protein>
<accession>A0A914H793</accession>
<organism evidence="1 2">
    <name type="scientific">Globodera rostochiensis</name>
    <name type="common">Golden nematode worm</name>
    <name type="synonym">Heterodera rostochiensis</name>
    <dbReference type="NCBI Taxonomy" id="31243"/>
    <lineage>
        <taxon>Eukaryota</taxon>
        <taxon>Metazoa</taxon>
        <taxon>Ecdysozoa</taxon>
        <taxon>Nematoda</taxon>
        <taxon>Chromadorea</taxon>
        <taxon>Rhabditida</taxon>
        <taxon>Tylenchina</taxon>
        <taxon>Tylenchomorpha</taxon>
        <taxon>Tylenchoidea</taxon>
        <taxon>Heteroderidae</taxon>
        <taxon>Heteroderinae</taxon>
        <taxon>Globodera</taxon>
    </lineage>
</organism>
<evidence type="ECO:0000313" key="1">
    <source>
        <dbReference type="Proteomes" id="UP000887572"/>
    </source>
</evidence>
<name>A0A914H793_GLORO</name>
<dbReference type="WBParaSite" id="Gr19_v10_g14850.t1">
    <property type="protein sequence ID" value="Gr19_v10_g14850.t1"/>
    <property type="gene ID" value="Gr19_v10_g14850"/>
</dbReference>
<proteinExistence type="predicted"/>
<evidence type="ECO:0000313" key="2">
    <source>
        <dbReference type="WBParaSite" id="Gr19_v10_g14850.t1"/>
    </source>
</evidence>
<sequence>MFNQFCAFDGLGGGRGMSCRRRHLVDAMNGVVWCLLMVRGGDGVGQGQPTCPTAVCSAKYNIYCRGQCSALFFRHRSVLAPASSEPLPILCRWRRGPGDWPCCESEDGGFQGRGGRGPNRN</sequence>
<keyword evidence="1" id="KW-1185">Reference proteome</keyword>